<dbReference type="InterPro" id="IPR021475">
    <property type="entry name" value="Pants/Emi1-like"/>
</dbReference>
<dbReference type="Pfam" id="PF11326">
    <property type="entry name" value="PANTS-like"/>
    <property type="match status" value="1"/>
</dbReference>
<organism evidence="2 3">
    <name type="scientific">Diaporthe helianthi</name>
    <dbReference type="NCBI Taxonomy" id="158607"/>
    <lineage>
        <taxon>Eukaryota</taxon>
        <taxon>Fungi</taxon>
        <taxon>Dikarya</taxon>
        <taxon>Ascomycota</taxon>
        <taxon>Pezizomycotina</taxon>
        <taxon>Sordariomycetes</taxon>
        <taxon>Sordariomycetidae</taxon>
        <taxon>Diaporthales</taxon>
        <taxon>Diaporthaceae</taxon>
        <taxon>Diaporthe</taxon>
    </lineage>
</organism>
<reference evidence="2" key="1">
    <citation type="submission" date="2017-09" db="EMBL/GenBank/DDBJ databases">
        <title>Polyketide synthases of a Diaporthe helianthi virulent isolate.</title>
        <authorList>
            <person name="Baroncelli R."/>
        </authorList>
    </citation>
    <scope>NUCLEOTIDE SEQUENCE [LARGE SCALE GENOMIC DNA]</scope>
    <source>
        <strain evidence="2">7/96</strain>
    </source>
</reference>
<dbReference type="Proteomes" id="UP000094444">
    <property type="component" value="Unassembled WGS sequence"/>
</dbReference>
<evidence type="ECO:0000256" key="1">
    <source>
        <dbReference type="SAM" id="MobiDB-lite"/>
    </source>
</evidence>
<dbReference type="AlphaFoldDB" id="A0A2P5I7G5"/>
<dbReference type="OrthoDB" id="2017405at2759"/>
<feature type="compositionally biased region" description="Basic and acidic residues" evidence="1">
    <location>
        <begin position="272"/>
        <end position="284"/>
    </location>
</feature>
<dbReference type="PANTHER" id="PTHR28052:SF1">
    <property type="entry name" value="UPF0545 PROTEIN C22ORF39"/>
    <property type="match status" value="1"/>
</dbReference>
<feature type="compositionally biased region" description="Low complexity" evidence="1">
    <location>
        <begin position="60"/>
        <end position="83"/>
    </location>
</feature>
<comment type="caution">
    <text evidence="2">The sequence shown here is derived from an EMBL/GenBank/DDBJ whole genome shotgun (WGS) entry which is preliminary data.</text>
</comment>
<protein>
    <recommendedName>
        <fullName evidence="4">Early meiotic induction protein 1</fullName>
    </recommendedName>
</protein>
<name>A0A2P5I7G5_DIAHE</name>
<accession>A0A2P5I7G5</accession>
<evidence type="ECO:0008006" key="4">
    <source>
        <dbReference type="Google" id="ProtNLM"/>
    </source>
</evidence>
<evidence type="ECO:0000313" key="2">
    <source>
        <dbReference type="EMBL" id="POS78450.1"/>
    </source>
</evidence>
<keyword evidence="3" id="KW-1185">Reference proteome</keyword>
<dbReference type="EMBL" id="MAVT02000185">
    <property type="protein sequence ID" value="POS78450.1"/>
    <property type="molecule type" value="Genomic_DNA"/>
</dbReference>
<gene>
    <name evidence="2" type="ORF">DHEL01_v203152</name>
</gene>
<feature type="region of interest" description="Disordered" evidence="1">
    <location>
        <begin position="1"/>
        <end position="184"/>
    </location>
</feature>
<feature type="compositionally biased region" description="Low complexity" evidence="1">
    <location>
        <begin position="110"/>
        <end position="123"/>
    </location>
</feature>
<feature type="compositionally biased region" description="Polar residues" evidence="1">
    <location>
        <begin position="157"/>
        <end position="176"/>
    </location>
</feature>
<dbReference type="STRING" id="158607.A0A2P5I7G5"/>
<dbReference type="InParanoid" id="A0A2P5I7G5"/>
<evidence type="ECO:0000313" key="3">
    <source>
        <dbReference type="Proteomes" id="UP000094444"/>
    </source>
</evidence>
<feature type="region of interest" description="Disordered" evidence="1">
    <location>
        <begin position="264"/>
        <end position="292"/>
    </location>
</feature>
<feature type="compositionally biased region" description="Low complexity" evidence="1">
    <location>
        <begin position="135"/>
        <end position="156"/>
    </location>
</feature>
<sequence>MPPELGLPSWEKAMGGGIPLGDEGLEDSNGGLTLMENESRTDPTRRTMGWLWGKSAPEKPAASQGEGQAPAAQQPPQASTSPPETDPEITRFLEELAGELRNARNATDNPSPSSSQPATQQPSADDESRTPPAAPKASSSWSSWWSGSSTPSAPTAQEPSSTSQAPTSAETLSAPSTAAADEPRLSPLAESLLPTTMDCEQAFNQAFYCQSLGGQWNNIYRYGGVRSCSENWDDFWFCMRVKGYQAGPLKDNMIREHYRKKHLAKYGPGKPSSEDVWRERRERVPPASAFSEQVEAPTISDAEYQKWEMERMEKIRKGPASS</sequence>
<dbReference type="PANTHER" id="PTHR28052">
    <property type="entry name" value="UPF0545 PROTEIN C22ORF39"/>
    <property type="match status" value="1"/>
</dbReference>
<proteinExistence type="predicted"/>